<evidence type="ECO:0000313" key="3">
    <source>
        <dbReference type="Proteomes" id="UP000031952"/>
    </source>
</evidence>
<name>A0A0C2LZR2_9RICK</name>
<keyword evidence="1" id="KW-1133">Transmembrane helix</keyword>
<reference evidence="2 3" key="1">
    <citation type="submission" date="2014-12" db="EMBL/GenBank/DDBJ databases">
        <title>Whole genome sequence of Candidatus Rickettsia asemboensis strain NMRCii isolated from cat fleas in west Kenya.</title>
        <authorList>
            <person name="Jima D."/>
            <person name="Luce-Fedrow A."/>
            <person name="Yang Y."/>
            <person name="Maina A.N."/>
            <person name="Snesrud E.C."/>
            <person name="Jarman R.G."/>
            <person name="Richards A.L."/>
            <person name="Hang J."/>
        </authorList>
    </citation>
    <scope>NUCLEOTIDE SEQUENCE [LARGE SCALE GENOMIC DNA]</scope>
    <source>
        <strain evidence="2 3">NMRCii</strain>
    </source>
</reference>
<dbReference type="InterPro" id="IPR038696">
    <property type="entry name" value="IalB_sf"/>
</dbReference>
<evidence type="ECO:0000313" key="2">
    <source>
        <dbReference type="EMBL" id="KIJ88902.1"/>
    </source>
</evidence>
<comment type="caution">
    <text evidence="2">The sequence shown here is derived from an EMBL/GenBank/DDBJ whole genome shotgun (WGS) entry which is preliminary data.</text>
</comment>
<dbReference type="AlphaFoldDB" id="A0A0C2LZR2"/>
<dbReference type="Gene3D" id="2.60.40.1880">
    <property type="entry name" value="Invasion associated locus B (IalB) protein"/>
    <property type="match status" value="1"/>
</dbReference>
<organism evidence="2 3">
    <name type="scientific">Rickettsia asembonensis</name>
    <dbReference type="NCBI Taxonomy" id="1068590"/>
    <lineage>
        <taxon>Bacteria</taxon>
        <taxon>Pseudomonadati</taxon>
        <taxon>Pseudomonadota</taxon>
        <taxon>Alphaproteobacteria</taxon>
        <taxon>Rickettsiales</taxon>
        <taxon>Rickettsiaceae</taxon>
        <taxon>Rickettsieae</taxon>
        <taxon>Rickettsia</taxon>
        <taxon>spotted fever group</taxon>
    </lineage>
</organism>
<proteinExistence type="predicted"/>
<dbReference type="Pfam" id="PF06776">
    <property type="entry name" value="IalB"/>
    <property type="match status" value="1"/>
</dbReference>
<feature type="transmembrane region" description="Helical" evidence="1">
    <location>
        <begin position="7"/>
        <end position="27"/>
    </location>
</feature>
<sequence>MREYIKKIAFVFSGLFIITSTFVLYSIENVNASTAPKKYGAWTLNCTLNNEKKQLCFLSQQINNLEKDKEKEILAIYHIGYFDGEQEEQELKIIEIVPSNVQIPAGTVINSGDKRISAGKYVNCTVNGCQALAIITKDDLDAILSNDNYLELITADSKQAKISFIKDGLKEGLKALSR</sequence>
<gene>
    <name evidence="2" type="ORF">SB78_02680</name>
</gene>
<dbReference type="InterPro" id="IPR010642">
    <property type="entry name" value="Invasion_prot_B"/>
</dbReference>
<dbReference type="EMBL" id="JWSW01000015">
    <property type="protein sequence ID" value="KIJ88902.1"/>
    <property type="molecule type" value="Genomic_DNA"/>
</dbReference>
<accession>A0A0C2LZR2</accession>
<dbReference type="RefSeq" id="WP_041078474.1">
    <property type="nucleotide sequence ID" value="NZ_CP116496.1"/>
</dbReference>
<protein>
    <submittedName>
        <fullName evidence="2">Molecular chaperone GroEL</fullName>
    </submittedName>
</protein>
<dbReference type="Proteomes" id="UP000031952">
    <property type="component" value="Unassembled WGS sequence"/>
</dbReference>
<keyword evidence="1" id="KW-0812">Transmembrane</keyword>
<keyword evidence="1" id="KW-0472">Membrane</keyword>
<evidence type="ECO:0000256" key="1">
    <source>
        <dbReference type="SAM" id="Phobius"/>
    </source>
</evidence>
<keyword evidence="3" id="KW-1185">Reference proteome</keyword>